<dbReference type="PROSITE" id="PS50949">
    <property type="entry name" value="HTH_GNTR"/>
    <property type="match status" value="1"/>
</dbReference>
<comment type="caution">
    <text evidence="7">The sequence shown here is derived from an EMBL/GenBank/DDBJ whole genome shotgun (WGS) entry which is preliminary data.</text>
</comment>
<dbReference type="GO" id="GO:0008483">
    <property type="term" value="F:transaminase activity"/>
    <property type="evidence" value="ECO:0007669"/>
    <property type="project" value="UniProtKB-KW"/>
</dbReference>
<dbReference type="InterPro" id="IPR036388">
    <property type="entry name" value="WH-like_DNA-bd_sf"/>
</dbReference>
<dbReference type="InterPro" id="IPR051446">
    <property type="entry name" value="HTH_trans_reg/aminotransferase"/>
</dbReference>
<dbReference type="InterPro" id="IPR000524">
    <property type="entry name" value="Tscrpt_reg_HTH_GntR"/>
</dbReference>
<protein>
    <submittedName>
        <fullName evidence="7">Transcriptional regulator with HTH domain and aminotransferase domain</fullName>
    </submittedName>
</protein>
<dbReference type="Gene3D" id="3.90.1150.10">
    <property type="entry name" value="Aspartate Aminotransferase, domain 1"/>
    <property type="match status" value="1"/>
</dbReference>
<dbReference type="InterPro" id="IPR015424">
    <property type="entry name" value="PyrdxlP-dep_Trfase"/>
</dbReference>
<comment type="similarity">
    <text evidence="1">In the C-terminal section; belongs to the class-I pyridoxal-phosphate-dependent aminotransferase family.</text>
</comment>
<accession>A0A010YGV7</accession>
<evidence type="ECO:0000256" key="2">
    <source>
        <dbReference type="ARBA" id="ARBA00022898"/>
    </source>
</evidence>
<evidence type="ECO:0000256" key="4">
    <source>
        <dbReference type="ARBA" id="ARBA00023125"/>
    </source>
</evidence>
<dbReference type="Pfam" id="PF00392">
    <property type="entry name" value="GntR"/>
    <property type="match status" value="1"/>
</dbReference>
<evidence type="ECO:0000259" key="6">
    <source>
        <dbReference type="PROSITE" id="PS50949"/>
    </source>
</evidence>
<evidence type="ECO:0000313" key="7">
    <source>
        <dbReference type="EMBL" id="EXG79505.1"/>
    </source>
</evidence>
<dbReference type="PANTHER" id="PTHR46577:SF1">
    <property type="entry name" value="HTH-TYPE TRANSCRIPTIONAL REGULATORY PROTEIN GABR"/>
    <property type="match status" value="1"/>
</dbReference>
<evidence type="ECO:0000256" key="3">
    <source>
        <dbReference type="ARBA" id="ARBA00023015"/>
    </source>
</evidence>
<dbReference type="PANTHER" id="PTHR46577">
    <property type="entry name" value="HTH-TYPE TRANSCRIPTIONAL REGULATORY PROTEIN GABR"/>
    <property type="match status" value="1"/>
</dbReference>
<keyword evidence="2" id="KW-0663">Pyridoxal phosphate</keyword>
<dbReference type="Proteomes" id="UP000021053">
    <property type="component" value="Unassembled WGS sequence"/>
</dbReference>
<dbReference type="InterPro" id="IPR015422">
    <property type="entry name" value="PyrdxlP-dep_Trfase_small"/>
</dbReference>
<dbReference type="SMART" id="SM00345">
    <property type="entry name" value="HTH_GNTR"/>
    <property type="match status" value="1"/>
</dbReference>
<dbReference type="Gene3D" id="3.40.640.10">
    <property type="entry name" value="Type I PLP-dependent aspartate aminotransferase-like (Major domain)"/>
    <property type="match status" value="1"/>
</dbReference>
<reference evidence="7 8" key="1">
    <citation type="submission" date="2013-07" db="EMBL/GenBank/DDBJ databases">
        <authorList>
            <consortium name="DOE Joint Genome Institute"/>
            <person name="Eisen J."/>
            <person name="Huntemann M."/>
            <person name="Han J."/>
            <person name="Chen A."/>
            <person name="Kyrpides N."/>
            <person name="Mavromatis K."/>
            <person name="Markowitz V."/>
            <person name="Palaniappan K."/>
            <person name="Ivanova N."/>
            <person name="Schaumberg A."/>
            <person name="Pati A."/>
            <person name="Liolios K."/>
            <person name="Nordberg H.P."/>
            <person name="Cantor M.N."/>
            <person name="Hua S.X."/>
            <person name="Woyke T."/>
        </authorList>
    </citation>
    <scope>NUCLEOTIDE SEQUENCE [LARGE SCALE GENOMIC DNA]</scope>
    <source>
        <strain evidence="7 8">DSM 44712</strain>
    </source>
</reference>
<dbReference type="PATRIC" id="fig|927661.3.peg.532"/>
<dbReference type="HOGENOM" id="CLU_017584_0_0_11"/>
<dbReference type="GO" id="GO:0003700">
    <property type="term" value="F:DNA-binding transcription factor activity"/>
    <property type="evidence" value="ECO:0007669"/>
    <property type="project" value="InterPro"/>
</dbReference>
<dbReference type="InterPro" id="IPR036390">
    <property type="entry name" value="WH_DNA-bd_sf"/>
</dbReference>
<evidence type="ECO:0000256" key="1">
    <source>
        <dbReference type="ARBA" id="ARBA00005384"/>
    </source>
</evidence>
<organism evidence="7 8">
    <name type="scientific">Cryptosporangium arvum DSM 44712</name>
    <dbReference type="NCBI Taxonomy" id="927661"/>
    <lineage>
        <taxon>Bacteria</taxon>
        <taxon>Bacillati</taxon>
        <taxon>Actinomycetota</taxon>
        <taxon>Actinomycetes</taxon>
        <taxon>Cryptosporangiales</taxon>
        <taxon>Cryptosporangiaceae</taxon>
        <taxon>Cryptosporangium</taxon>
    </lineage>
</organism>
<keyword evidence="4" id="KW-0238">DNA-binding</keyword>
<keyword evidence="5" id="KW-0804">Transcription</keyword>
<dbReference type="RefSeq" id="WP_035848217.1">
    <property type="nucleotide sequence ID" value="NZ_KK073874.1"/>
</dbReference>
<feature type="domain" description="HTH gntR-type" evidence="6">
    <location>
        <begin position="27"/>
        <end position="95"/>
    </location>
</feature>
<keyword evidence="7" id="KW-0032">Aminotransferase</keyword>
<keyword evidence="3" id="KW-0805">Transcription regulation</keyword>
<sequence length="499" mass="53187">MTAEVDRSSPGDDRLLHVLSDWSVGSGPLYQQLAAAIRRGIEEGALPAGSVLPAERRLAAVLAVSRATVVAAYDQLRGEGAVESRRGSGTRIARTARSGRIGDGRVPGGHSAQLFQRLIDGPGSVLSLASAAGMADVVVPTALEEVLHLDLAEAMLDPGYQPHGLARLREAITGYLTDLGLPSKPNEILVTTGAHQAIDLVAQLYLRPGSRVAVEAPGWPACYDVFRAAGATLVPVPIDQDGVRPEALAKVLAESPIDLVYLMPTFHNPTGALLSAARRRRIVELAAQHDVVVVADDTLSGVSLGHDVPPPLPSFAAAAGDRPVTLIQMGSLSKSVWGGLRVGWARASADVISRLARRKALADLGSPIIDQLVAARIVPGLSSLVERRVPERQEQLATIEALLAEHLPQWRWRTPLGGPSLWVELPGVDAAVFSQVALRHGVEAIPGRSMDISGGHDSFLRLPYCFPSEFLTEVVRRFAAAWAELERHGPWEPNLRPVV</sequence>
<dbReference type="AlphaFoldDB" id="A0A010YGV7"/>
<dbReference type="GO" id="GO:0003677">
    <property type="term" value="F:DNA binding"/>
    <property type="evidence" value="ECO:0007669"/>
    <property type="project" value="UniProtKB-KW"/>
</dbReference>
<dbReference type="CDD" id="cd00609">
    <property type="entry name" value="AAT_like"/>
    <property type="match status" value="1"/>
</dbReference>
<dbReference type="Pfam" id="PF00155">
    <property type="entry name" value="Aminotran_1_2"/>
    <property type="match status" value="1"/>
</dbReference>
<dbReference type="PRINTS" id="PR00035">
    <property type="entry name" value="HTHGNTR"/>
</dbReference>
<dbReference type="GO" id="GO:0030170">
    <property type="term" value="F:pyridoxal phosphate binding"/>
    <property type="evidence" value="ECO:0007669"/>
    <property type="project" value="InterPro"/>
</dbReference>
<dbReference type="InterPro" id="IPR004839">
    <property type="entry name" value="Aminotransferase_I/II_large"/>
</dbReference>
<dbReference type="SUPFAM" id="SSF46785">
    <property type="entry name" value="Winged helix' DNA-binding domain"/>
    <property type="match status" value="1"/>
</dbReference>
<dbReference type="OrthoDB" id="199743at2"/>
<name>A0A010YGV7_9ACTN</name>
<gene>
    <name evidence="7" type="ORF">CryarDRAFT_0546</name>
</gene>
<keyword evidence="7" id="KW-0808">Transferase</keyword>
<proteinExistence type="inferred from homology"/>
<dbReference type="CDD" id="cd07377">
    <property type="entry name" value="WHTH_GntR"/>
    <property type="match status" value="1"/>
</dbReference>
<dbReference type="EMBL" id="JFBT01000001">
    <property type="protein sequence ID" value="EXG79505.1"/>
    <property type="molecule type" value="Genomic_DNA"/>
</dbReference>
<dbReference type="Gene3D" id="1.10.10.10">
    <property type="entry name" value="Winged helix-like DNA-binding domain superfamily/Winged helix DNA-binding domain"/>
    <property type="match status" value="1"/>
</dbReference>
<dbReference type="SUPFAM" id="SSF53383">
    <property type="entry name" value="PLP-dependent transferases"/>
    <property type="match status" value="1"/>
</dbReference>
<keyword evidence="8" id="KW-1185">Reference proteome</keyword>
<evidence type="ECO:0000256" key="5">
    <source>
        <dbReference type="ARBA" id="ARBA00023163"/>
    </source>
</evidence>
<dbReference type="InterPro" id="IPR015421">
    <property type="entry name" value="PyrdxlP-dep_Trfase_major"/>
</dbReference>
<evidence type="ECO:0000313" key="8">
    <source>
        <dbReference type="Proteomes" id="UP000021053"/>
    </source>
</evidence>